<feature type="transmembrane region" description="Helical" evidence="1">
    <location>
        <begin position="21"/>
        <end position="39"/>
    </location>
</feature>
<comment type="caution">
    <text evidence="2">The sequence shown here is derived from an EMBL/GenBank/DDBJ whole genome shotgun (WGS) entry which is preliminary data.</text>
</comment>
<keyword evidence="1" id="KW-0472">Membrane</keyword>
<feature type="transmembrane region" description="Helical" evidence="1">
    <location>
        <begin position="45"/>
        <end position="62"/>
    </location>
</feature>
<accession>A0ABX0XLD3</accession>
<keyword evidence="1" id="KW-1133">Transmembrane helix</keyword>
<dbReference type="Proteomes" id="UP000734218">
    <property type="component" value="Unassembled WGS sequence"/>
</dbReference>
<evidence type="ECO:0000313" key="3">
    <source>
        <dbReference type="Proteomes" id="UP000734218"/>
    </source>
</evidence>
<proteinExistence type="predicted"/>
<keyword evidence="3" id="KW-1185">Reference proteome</keyword>
<evidence type="ECO:0000313" key="2">
    <source>
        <dbReference type="EMBL" id="NJC33639.1"/>
    </source>
</evidence>
<evidence type="ECO:0000256" key="1">
    <source>
        <dbReference type="SAM" id="Phobius"/>
    </source>
</evidence>
<protein>
    <submittedName>
        <fullName evidence="2">Uncharacterized protein</fullName>
    </submittedName>
</protein>
<keyword evidence="1" id="KW-0812">Transmembrane</keyword>
<dbReference type="RefSeq" id="WP_167953602.1">
    <property type="nucleotide sequence ID" value="NZ_JAATJE010000001.1"/>
</dbReference>
<name>A0ABX0XLD3_9SPHN</name>
<dbReference type="PROSITE" id="PS51257">
    <property type="entry name" value="PROKAR_LIPOPROTEIN"/>
    <property type="match status" value="1"/>
</dbReference>
<dbReference type="EMBL" id="JAATJE010000001">
    <property type="protein sequence ID" value="NJC33639.1"/>
    <property type="molecule type" value="Genomic_DNA"/>
</dbReference>
<organism evidence="2 3">
    <name type="scientific">Sphingomonas jejuensis</name>
    <dbReference type="NCBI Taxonomy" id="904715"/>
    <lineage>
        <taxon>Bacteria</taxon>
        <taxon>Pseudomonadati</taxon>
        <taxon>Pseudomonadota</taxon>
        <taxon>Alphaproteobacteria</taxon>
        <taxon>Sphingomonadales</taxon>
        <taxon>Sphingomonadaceae</taxon>
        <taxon>Sphingomonas</taxon>
    </lineage>
</organism>
<gene>
    <name evidence="2" type="ORF">GGR88_001113</name>
</gene>
<sequence>MGWRRWIMHVGAAIERNRTRIACAQWACFAVSCASWAGFIRLPAITIPATIGVVATALRYMLWEGWLRERWIQPAQGTASNDVRRRARP</sequence>
<reference evidence="2 3" key="1">
    <citation type="submission" date="2020-03" db="EMBL/GenBank/DDBJ databases">
        <title>Genomic Encyclopedia of Type Strains, Phase IV (KMG-IV): sequencing the most valuable type-strain genomes for metagenomic binning, comparative biology and taxonomic classification.</title>
        <authorList>
            <person name="Goeker M."/>
        </authorList>
    </citation>
    <scope>NUCLEOTIDE SEQUENCE [LARGE SCALE GENOMIC DNA]</scope>
    <source>
        <strain evidence="2 3">DSM 27651</strain>
    </source>
</reference>